<proteinExistence type="inferred from homology"/>
<dbReference type="SUPFAM" id="SSF88723">
    <property type="entry name" value="PIN domain-like"/>
    <property type="match status" value="1"/>
</dbReference>
<dbReference type="InterPro" id="IPR050556">
    <property type="entry name" value="Type_II_TA_system_RNase"/>
</dbReference>
<comment type="cofactor">
    <cofactor evidence="1">
        <name>Mg(2+)</name>
        <dbReference type="ChEBI" id="CHEBI:18420"/>
    </cofactor>
</comment>
<dbReference type="Gene3D" id="3.40.50.1010">
    <property type="entry name" value="5'-nuclease"/>
    <property type="match status" value="1"/>
</dbReference>
<dbReference type="InterPro" id="IPR002716">
    <property type="entry name" value="PIN_dom"/>
</dbReference>
<keyword evidence="5" id="KW-0378">Hydrolase</keyword>
<evidence type="ECO:0000256" key="3">
    <source>
        <dbReference type="ARBA" id="ARBA00022722"/>
    </source>
</evidence>
<feature type="domain" description="PIN" evidence="8">
    <location>
        <begin position="5"/>
        <end position="130"/>
    </location>
</feature>
<keyword evidence="6" id="KW-0460">Magnesium</keyword>
<evidence type="ECO:0000256" key="7">
    <source>
        <dbReference type="ARBA" id="ARBA00038093"/>
    </source>
</evidence>
<sequence>MTTAVDTNVLSALLRAEPGAAELADQLWNAQRRGPLLIHATVFAELIAAPGERAEGLDAFLGTTGIVVDWATPRSVWELAGLGFGEYAGRRRASGGGLPRRLLADFIIGAHALELGATLYTLDPDPYRLSFPALKLLT</sequence>
<evidence type="ECO:0000256" key="4">
    <source>
        <dbReference type="ARBA" id="ARBA00022723"/>
    </source>
</evidence>
<keyword evidence="3" id="KW-0540">Nuclease</keyword>
<keyword evidence="4" id="KW-0479">Metal-binding</keyword>
<keyword evidence="2" id="KW-1277">Toxin-antitoxin system</keyword>
<evidence type="ECO:0000256" key="5">
    <source>
        <dbReference type="ARBA" id="ARBA00022801"/>
    </source>
</evidence>
<dbReference type="RefSeq" id="WP_380040490.1">
    <property type="nucleotide sequence ID" value="NZ_JBHSEH010000019.1"/>
</dbReference>
<evidence type="ECO:0000256" key="2">
    <source>
        <dbReference type="ARBA" id="ARBA00022649"/>
    </source>
</evidence>
<evidence type="ECO:0000313" key="9">
    <source>
        <dbReference type="EMBL" id="MFC4427221.1"/>
    </source>
</evidence>
<keyword evidence="10" id="KW-1185">Reference proteome</keyword>
<dbReference type="Pfam" id="PF01850">
    <property type="entry name" value="PIN"/>
    <property type="match status" value="1"/>
</dbReference>
<gene>
    <name evidence="9" type="ORF">ACFOZ9_13475</name>
</gene>
<protein>
    <submittedName>
        <fullName evidence="9">Type II toxin-antitoxin system VapC family toxin</fullName>
    </submittedName>
</protein>
<organism evidence="9 10">
    <name type="scientific">Deinococcus navajonensis</name>
    <dbReference type="NCBI Taxonomy" id="309884"/>
    <lineage>
        <taxon>Bacteria</taxon>
        <taxon>Thermotogati</taxon>
        <taxon>Deinococcota</taxon>
        <taxon>Deinococci</taxon>
        <taxon>Deinococcales</taxon>
        <taxon>Deinococcaceae</taxon>
        <taxon>Deinococcus</taxon>
    </lineage>
</organism>
<evidence type="ECO:0000313" key="10">
    <source>
        <dbReference type="Proteomes" id="UP001595998"/>
    </source>
</evidence>
<dbReference type="Proteomes" id="UP001595998">
    <property type="component" value="Unassembled WGS sequence"/>
</dbReference>
<evidence type="ECO:0000259" key="8">
    <source>
        <dbReference type="Pfam" id="PF01850"/>
    </source>
</evidence>
<comment type="similarity">
    <text evidence="7">Belongs to the PINc/VapC protein family.</text>
</comment>
<dbReference type="PANTHER" id="PTHR33653:SF1">
    <property type="entry name" value="RIBONUCLEASE VAPC2"/>
    <property type="match status" value="1"/>
</dbReference>
<accession>A0ABV8XQP9</accession>
<evidence type="ECO:0000256" key="6">
    <source>
        <dbReference type="ARBA" id="ARBA00022842"/>
    </source>
</evidence>
<reference evidence="10" key="1">
    <citation type="journal article" date="2019" name="Int. J. Syst. Evol. Microbiol.">
        <title>The Global Catalogue of Microorganisms (GCM) 10K type strain sequencing project: providing services to taxonomists for standard genome sequencing and annotation.</title>
        <authorList>
            <consortium name="The Broad Institute Genomics Platform"/>
            <consortium name="The Broad Institute Genome Sequencing Center for Infectious Disease"/>
            <person name="Wu L."/>
            <person name="Ma J."/>
        </authorList>
    </citation>
    <scope>NUCLEOTIDE SEQUENCE [LARGE SCALE GENOMIC DNA]</scope>
    <source>
        <strain evidence="10">CCUG 56029</strain>
    </source>
</reference>
<comment type="caution">
    <text evidence="9">The sequence shown here is derived from an EMBL/GenBank/DDBJ whole genome shotgun (WGS) entry which is preliminary data.</text>
</comment>
<dbReference type="InterPro" id="IPR029060">
    <property type="entry name" value="PIN-like_dom_sf"/>
</dbReference>
<evidence type="ECO:0000256" key="1">
    <source>
        <dbReference type="ARBA" id="ARBA00001946"/>
    </source>
</evidence>
<dbReference type="CDD" id="cd09854">
    <property type="entry name" value="PIN_VapC-like"/>
    <property type="match status" value="1"/>
</dbReference>
<name>A0ABV8XQP9_9DEIO</name>
<dbReference type="EMBL" id="JBHSEH010000019">
    <property type="protein sequence ID" value="MFC4427221.1"/>
    <property type="molecule type" value="Genomic_DNA"/>
</dbReference>
<dbReference type="PANTHER" id="PTHR33653">
    <property type="entry name" value="RIBONUCLEASE VAPC2"/>
    <property type="match status" value="1"/>
</dbReference>